<gene>
    <name evidence="1" type="ORF">FRF71_07840</name>
</gene>
<dbReference type="EMBL" id="CP042345">
    <property type="protein sequence ID" value="QEA16050.1"/>
    <property type="molecule type" value="Genomic_DNA"/>
</dbReference>
<dbReference type="Proteomes" id="UP000321172">
    <property type="component" value="Chromosome"/>
</dbReference>
<evidence type="ECO:0008006" key="3">
    <source>
        <dbReference type="Google" id="ProtNLM"/>
    </source>
</evidence>
<sequence length="168" mass="18330">MEQMAANCQQPSYATDVLVCSNAELRALDARMRQAYLAVAPNLDAVKSPYFEAQPLWLRRRSMCAFQEQHAACVKSAYAERLSILEAVAATRLATRQYSCNGPRGKPGLSATKADSGSITLWRGPFLYAVAVQTSPAPGWQQEVGVKENGKSLILSHRGLPSITCQNI</sequence>
<dbReference type="AlphaFoldDB" id="A0A5B8S3V3"/>
<dbReference type="GO" id="GO:0005576">
    <property type="term" value="C:extracellular region"/>
    <property type="evidence" value="ECO:0007669"/>
    <property type="project" value="TreeGrafter"/>
</dbReference>
<organism evidence="1 2">
    <name type="scientific">Novosphingobium ginsenosidimutans</name>
    <dbReference type="NCBI Taxonomy" id="1176536"/>
    <lineage>
        <taxon>Bacteria</taxon>
        <taxon>Pseudomonadati</taxon>
        <taxon>Pseudomonadota</taxon>
        <taxon>Alphaproteobacteria</taxon>
        <taxon>Sphingomonadales</taxon>
        <taxon>Sphingomonadaceae</taxon>
        <taxon>Novosphingobium</taxon>
    </lineage>
</organism>
<accession>A0A5B8S3V3</accession>
<evidence type="ECO:0000313" key="2">
    <source>
        <dbReference type="Proteomes" id="UP000321172"/>
    </source>
</evidence>
<protein>
    <recommendedName>
        <fullName evidence="3">DUF1311 domain-containing protein</fullName>
    </recommendedName>
</protein>
<name>A0A5B8S3V3_9SPHN</name>
<proteinExistence type="predicted"/>
<dbReference type="PANTHER" id="PTHR37549">
    <property type="entry name" value="LIPOPROTEIN LPRI"/>
    <property type="match status" value="1"/>
</dbReference>
<dbReference type="OrthoDB" id="7595169at2"/>
<keyword evidence="2" id="KW-1185">Reference proteome</keyword>
<evidence type="ECO:0000313" key="1">
    <source>
        <dbReference type="EMBL" id="QEA16050.1"/>
    </source>
</evidence>
<dbReference type="KEGG" id="ngf:FRF71_07840"/>
<dbReference type="RefSeq" id="WP_147090082.1">
    <property type="nucleotide sequence ID" value="NZ_CP042345.1"/>
</dbReference>
<dbReference type="PANTHER" id="PTHR37549:SF1">
    <property type="entry name" value="LIPOPROTEIN LPRI"/>
    <property type="match status" value="1"/>
</dbReference>
<dbReference type="InterPro" id="IPR052755">
    <property type="entry name" value="Lysozyme_Inhibitor_LprI"/>
</dbReference>
<reference evidence="1 2" key="1">
    <citation type="journal article" date="2013" name="J. Microbiol. Biotechnol.">
        <title>Novosphingobium ginsenosidimutans sp. nov., with the ability to convert ginsenoside.</title>
        <authorList>
            <person name="Kim J.K."/>
            <person name="He D."/>
            <person name="Liu Q.M."/>
            <person name="Park H.Y."/>
            <person name="Jung M.S."/>
            <person name="Yoon M.H."/>
            <person name="Kim S.C."/>
            <person name="Im W.T."/>
        </authorList>
    </citation>
    <scope>NUCLEOTIDE SEQUENCE [LARGE SCALE GENOMIC DNA]</scope>
    <source>
        <strain evidence="1 2">FW-6</strain>
    </source>
</reference>